<sequence>MNKKFLSAILFGALMIGSTGTFTSCKDYDDDISNLQGQIDANKSAITELQSQINSGEWVAGVTSTADGIIVKLGNGKEYSITNGKDGANGSNGADGQNGISPKITVADGYIKVSYDNGTTYTNLIALSELKGEQGGQGEKGEDGITPTFSVGSDGHLYVQYGDDTTTKKDLGISISGIYYVEDGVTVKIYMPKKTGDTIAYDTLVLPRTAAITSVEAVGAQSWFSWDDNSSKTITLSYGKNEQGKAIEFNGKSYAKDALLSSAKSIVIAQVNPTMADASLYNFYLTDSKGNSNYVISSVEANQSVDPITRADATPNKGLYNMTVGFKEGVSYDDISNSNSGIAYAIATKDAYGNEILSKYDVKVSTSRGTTNLYTNTAQVEIGKAEALDQYILGNNIIDYYFTIEKDQTANKEATGAELNGNTISGKKAGYLYVTVHYLTSTGEHKSDKTIRVGFVPAGTEADLADVIWTMTAAANKKTVSVDATALADYLTVGASRSFSIKYATDSDADKYGVIEGITGPNFSSEIDEFGYTKWKASFIFDETLVAPTTYIGTIHFNGNGSTRPEKDVTVKIVVNAATTFDFKPLDAYFNTAKTEATAYGTANGTNITYDLFELFNIGNADKVNVRFAEKVPAAYTEGGVQYTANPWLSNASVSAITVDKAGVNTTNHTFGGAYYAREITASYIPFGNSKVEPIKFAFNLTIKSEIFEGELKYTGKTKEVNGGTNATLKLSEISSKDVFGKTYNVLTDTRVNKHIVKLADANAQEYLSLDKTEFSSTTDIITISKKSSSTAIVTPPTCKVQLIVVDEWGKSLSSTDILVTVTK</sequence>
<proteinExistence type="predicted"/>
<dbReference type="EMBL" id="VWFA01000028">
    <property type="protein sequence ID" value="KAA4688254.1"/>
    <property type="molecule type" value="Genomic_DNA"/>
</dbReference>
<reference evidence="3" key="1">
    <citation type="journal article" date="2019" name="Nat. Med.">
        <title>A library of human gut bacterial isolates paired with longitudinal multiomics data enables mechanistic microbiome research.</title>
        <authorList>
            <person name="Poyet M."/>
            <person name="Groussin M."/>
            <person name="Gibbons S.M."/>
            <person name="Avila-Pacheco J."/>
            <person name="Jiang X."/>
            <person name="Kearney S.M."/>
            <person name="Perrotta A.R."/>
            <person name="Berdy B."/>
            <person name="Zhao S."/>
            <person name="Lieberman T.D."/>
            <person name="Swanson P.K."/>
            <person name="Smith M."/>
            <person name="Roesemann S."/>
            <person name="Alexander J.E."/>
            <person name="Rich S.A."/>
            <person name="Livny J."/>
            <person name="Vlamakis H."/>
            <person name="Clish C."/>
            <person name="Bullock K."/>
            <person name="Deik A."/>
            <person name="Scott J."/>
            <person name="Pierce K.A."/>
            <person name="Xavier R.J."/>
            <person name="Alm E.J."/>
        </authorList>
    </citation>
    <scope>NUCLEOTIDE SEQUENCE</scope>
    <source>
        <strain evidence="3">BIOML-A1</strain>
    </source>
</reference>
<dbReference type="InterPro" id="IPR032149">
    <property type="entry name" value="DUF4988"/>
</dbReference>
<dbReference type="Pfam" id="PF16378">
    <property type="entry name" value="DUF4988"/>
    <property type="match status" value="1"/>
</dbReference>
<dbReference type="OrthoDB" id="1099207at2"/>
<comment type="caution">
    <text evidence="3">The sequence shown here is derived from an EMBL/GenBank/DDBJ whole genome shotgun (WGS) entry which is preliminary data.</text>
</comment>
<dbReference type="AlphaFoldDB" id="A0A642DDX8"/>
<protein>
    <recommendedName>
        <fullName evidence="2">DUF4988 domain-containing protein</fullName>
    </recommendedName>
</protein>
<dbReference type="RefSeq" id="WP_130070260.1">
    <property type="nucleotide sequence ID" value="NZ_QSKS01000033.1"/>
</dbReference>
<feature type="chain" id="PRO_5030147147" description="DUF4988 domain-containing protein" evidence="1">
    <location>
        <begin position="24"/>
        <end position="824"/>
    </location>
</feature>
<keyword evidence="1" id="KW-0732">Signal</keyword>
<evidence type="ECO:0000313" key="3">
    <source>
        <dbReference type="EMBL" id="KAA4688254.1"/>
    </source>
</evidence>
<organism evidence="3">
    <name type="scientific">Bacteroides intestinalis</name>
    <dbReference type="NCBI Taxonomy" id="329854"/>
    <lineage>
        <taxon>Bacteria</taxon>
        <taxon>Pseudomonadati</taxon>
        <taxon>Bacteroidota</taxon>
        <taxon>Bacteroidia</taxon>
        <taxon>Bacteroidales</taxon>
        <taxon>Bacteroidaceae</taxon>
        <taxon>Bacteroides</taxon>
    </lineage>
</organism>
<gene>
    <name evidence="3" type="ORF">F3B37_20395</name>
</gene>
<evidence type="ECO:0000256" key="1">
    <source>
        <dbReference type="SAM" id="SignalP"/>
    </source>
</evidence>
<name>A0A642DDX8_9BACE</name>
<feature type="domain" description="DUF4988" evidence="2">
    <location>
        <begin position="27"/>
        <end position="169"/>
    </location>
</feature>
<dbReference type="PROSITE" id="PS51257">
    <property type="entry name" value="PROKAR_LIPOPROTEIN"/>
    <property type="match status" value="1"/>
</dbReference>
<feature type="signal peptide" evidence="1">
    <location>
        <begin position="1"/>
        <end position="23"/>
    </location>
</feature>
<accession>A0A642DDX8</accession>
<evidence type="ECO:0000259" key="2">
    <source>
        <dbReference type="Pfam" id="PF16378"/>
    </source>
</evidence>